<reference evidence="24" key="2">
    <citation type="submission" date="2021-01" db="UniProtKB">
        <authorList>
            <consortium name="EnsemblMetazoa"/>
        </authorList>
    </citation>
    <scope>IDENTIFICATION</scope>
</reference>
<dbReference type="GO" id="GO:0005886">
    <property type="term" value="C:plasma membrane"/>
    <property type="evidence" value="ECO:0000318"/>
    <property type="project" value="GO_Central"/>
</dbReference>
<dbReference type="AlphaFoldDB" id="A0A7M7LPL4"/>
<feature type="compositionally biased region" description="Basic and acidic residues" evidence="22">
    <location>
        <begin position="570"/>
        <end position="590"/>
    </location>
</feature>
<evidence type="ECO:0000256" key="3">
    <source>
        <dbReference type="ARBA" id="ARBA00022448"/>
    </source>
</evidence>
<dbReference type="RefSeq" id="XP_003728937.2">
    <property type="nucleotide sequence ID" value="XM_003728889.3"/>
</dbReference>
<feature type="transmembrane region" description="Helical" evidence="23">
    <location>
        <begin position="294"/>
        <end position="315"/>
    </location>
</feature>
<comment type="function">
    <text evidence="20">Involved in the sodium-dependent cotransport of myo-inositol (MI) with a Na(+):MI stoichiometry of 2:1. Exclusively responsible for apical MI transport and absorption in intestine. Can also transport D-chiro-inositol (DCI) but not L-fucose. Exhibits stereospecific cotransport of both D-glucose and D-xylose. May induce apoptosis through the TNF-alpha, PDCD1 pathway. May play a role in the regulation of MI concentration in serum, involving reabsorption in at least the proximal tubule of the kidney.</text>
</comment>
<evidence type="ECO:0000313" key="25">
    <source>
        <dbReference type="Proteomes" id="UP000007110"/>
    </source>
</evidence>
<dbReference type="EnsemblMetazoa" id="XM_003728889">
    <property type="protein sequence ID" value="XP_003728937"/>
    <property type="gene ID" value="LOC592979"/>
</dbReference>
<evidence type="ECO:0000256" key="2">
    <source>
        <dbReference type="ARBA" id="ARBA00006434"/>
    </source>
</evidence>
<evidence type="ECO:0000256" key="19">
    <source>
        <dbReference type="ARBA" id="ARBA00043206"/>
    </source>
</evidence>
<evidence type="ECO:0000256" key="23">
    <source>
        <dbReference type="SAM" id="Phobius"/>
    </source>
</evidence>
<evidence type="ECO:0000256" key="22">
    <source>
        <dbReference type="SAM" id="MobiDB-lite"/>
    </source>
</evidence>
<feature type="transmembrane region" description="Helical" evidence="23">
    <location>
        <begin position="466"/>
        <end position="487"/>
    </location>
</feature>
<dbReference type="FunCoup" id="A0A7M7LPL4">
    <property type="interactions" value="6"/>
</dbReference>
<evidence type="ECO:0000256" key="12">
    <source>
        <dbReference type="ARBA" id="ARBA00023201"/>
    </source>
</evidence>
<feature type="transmembrane region" description="Helical" evidence="23">
    <location>
        <begin position="440"/>
        <end position="459"/>
    </location>
</feature>
<dbReference type="InterPro" id="IPR018212">
    <property type="entry name" value="Na/solute_symporter_CS"/>
</dbReference>
<feature type="transmembrane region" description="Helical" evidence="23">
    <location>
        <begin position="125"/>
        <end position="151"/>
    </location>
</feature>
<feature type="transmembrane region" description="Helical" evidence="23">
    <location>
        <begin position="256"/>
        <end position="273"/>
    </location>
</feature>
<sequence>MAEGSLATADIIIIVLYFIFVIIVGLWSMYKTNRSNASGYFLAGRSMLWLPIGASLFASNIGTGHFIGLAGTGAAAGVAVAAYEIMAAFAILLLGWIFLPVYVSSGVYTMPEYLRVRFGGQRLRIFMSLSALFLYVFTKISVDIYAGAIFIQQAFNWNIYASIFILLAVTAVYTITGGLAAVIYTDTLQSFVMVIGGIALMVISFTEIGGLEGLRLEYMLAIPSSVLNDTDTNTSCGYPREDAFSMMRHPLTSDQPWPGTIIGIMVIGVWYWCTDQVIVQRSLAAKNVTHAKGGSLVAGWLKLLPQFLIVMPGMIARVLYTDEVACVDSESCMEYCQNPSSCSNIAYPLLILRLMPVGAKGLMMAVMIAALMSSLTSIFNSGSTIFTMDVWRRLRPRAKNTELMIVGRVFVLILVGISILWVPIVQAAQGGQLFQYIQSLQSYFAPSIFICFVMGVIWTRTNEQGAFWGLVAGVALGLTRMILDILYPSPACGEEDTRPGIVSAVHFLYYNCIVTLVSLVVTIAVSLITEKPSAEQIMGKTYWTRGMDPTKKGDPTNSATDPEQNPEAVEMSKSKEADEANQEEVKRIPEDGEGAVEADPSSRAQDDNEENPAWKRCCYWFLGYNPKDDHEVPDEASMIKSIDENPMWQKFNLANAFVLCGASIGMMVWWW</sequence>
<dbReference type="OrthoDB" id="6132759at2759"/>
<evidence type="ECO:0000256" key="17">
    <source>
        <dbReference type="ARBA" id="ARBA00039861"/>
    </source>
</evidence>
<keyword evidence="5 23" id="KW-0812">Transmembrane</keyword>
<evidence type="ECO:0000256" key="20">
    <source>
        <dbReference type="ARBA" id="ARBA00045715"/>
    </source>
</evidence>
<dbReference type="PROSITE" id="PS50283">
    <property type="entry name" value="NA_SOLUT_SYMP_3"/>
    <property type="match status" value="1"/>
</dbReference>
<evidence type="ECO:0000256" key="18">
    <source>
        <dbReference type="ARBA" id="ARBA00042834"/>
    </source>
</evidence>
<reference evidence="25" key="1">
    <citation type="submission" date="2015-02" db="EMBL/GenBank/DDBJ databases">
        <title>Genome sequencing for Strongylocentrotus purpuratus.</title>
        <authorList>
            <person name="Murali S."/>
            <person name="Liu Y."/>
            <person name="Vee V."/>
            <person name="English A."/>
            <person name="Wang M."/>
            <person name="Skinner E."/>
            <person name="Han Y."/>
            <person name="Muzny D.M."/>
            <person name="Worley K.C."/>
            <person name="Gibbs R.A."/>
        </authorList>
    </citation>
    <scope>NUCLEOTIDE SEQUENCE</scope>
</reference>
<keyword evidence="12" id="KW-0739">Sodium transport</keyword>
<evidence type="ECO:0000256" key="1">
    <source>
        <dbReference type="ARBA" id="ARBA00004424"/>
    </source>
</evidence>
<keyword evidence="11 23" id="KW-0472">Membrane</keyword>
<feature type="region of interest" description="Disordered" evidence="22">
    <location>
        <begin position="544"/>
        <end position="610"/>
    </location>
</feature>
<evidence type="ECO:0000256" key="8">
    <source>
        <dbReference type="ARBA" id="ARBA00022989"/>
    </source>
</evidence>
<keyword evidence="9" id="KW-0915">Sodium</keyword>
<feature type="transmembrane region" description="Helical" evidence="23">
    <location>
        <begin position="48"/>
        <end position="68"/>
    </location>
</feature>
<evidence type="ECO:0000256" key="15">
    <source>
        <dbReference type="ARBA" id="ARBA00036849"/>
    </source>
</evidence>
<evidence type="ECO:0000256" key="4">
    <source>
        <dbReference type="ARBA" id="ARBA00022475"/>
    </source>
</evidence>
<feature type="transmembrane region" description="Helical" evidence="23">
    <location>
        <begin position="507"/>
        <end position="528"/>
    </location>
</feature>
<feature type="transmembrane region" description="Helical" evidence="23">
    <location>
        <begin position="6"/>
        <end position="27"/>
    </location>
</feature>
<keyword evidence="3" id="KW-0813">Transport</keyword>
<evidence type="ECO:0000256" key="16">
    <source>
        <dbReference type="ARBA" id="ARBA00036976"/>
    </source>
</evidence>
<evidence type="ECO:0000256" key="11">
    <source>
        <dbReference type="ARBA" id="ARBA00023136"/>
    </source>
</evidence>
<dbReference type="InterPro" id="IPR038377">
    <property type="entry name" value="Na/Glc_symporter_sf"/>
</dbReference>
<evidence type="ECO:0000256" key="7">
    <source>
        <dbReference type="ARBA" id="ARBA00022847"/>
    </source>
</evidence>
<evidence type="ECO:0000256" key="13">
    <source>
        <dbReference type="ARBA" id="ARBA00036654"/>
    </source>
</evidence>
<dbReference type="Proteomes" id="UP000007110">
    <property type="component" value="Unassembled WGS sequence"/>
</dbReference>
<dbReference type="FunFam" id="1.20.1730.10:FF:000042">
    <property type="entry name" value="Uncharacterized protein"/>
    <property type="match status" value="1"/>
</dbReference>
<keyword evidence="6" id="KW-0053">Apoptosis</keyword>
<keyword evidence="25" id="KW-1185">Reference proteome</keyword>
<feature type="transmembrane region" description="Helical" evidence="23">
    <location>
        <begin position="651"/>
        <end position="670"/>
    </location>
</feature>
<proteinExistence type="inferred from homology"/>
<keyword evidence="8 23" id="KW-1133">Transmembrane helix</keyword>
<feature type="transmembrane region" description="Helical" evidence="23">
    <location>
        <begin position="157"/>
        <end position="184"/>
    </location>
</feature>
<comment type="catalytic activity">
    <reaction evidence="14">
        <text>D-glucose(out) + 2 Na(+)(out) = D-glucose(in) + 2 Na(+)(in)</text>
        <dbReference type="Rhea" id="RHEA:70495"/>
        <dbReference type="ChEBI" id="CHEBI:4167"/>
        <dbReference type="ChEBI" id="CHEBI:29101"/>
    </reaction>
</comment>
<dbReference type="InterPro" id="IPR001734">
    <property type="entry name" value="Na/solute_symporter"/>
</dbReference>
<evidence type="ECO:0000256" key="10">
    <source>
        <dbReference type="ARBA" id="ARBA00023065"/>
    </source>
</evidence>
<dbReference type="NCBIfam" id="TIGR00813">
    <property type="entry name" value="sss"/>
    <property type="match status" value="1"/>
</dbReference>
<feature type="transmembrane region" description="Helical" evidence="23">
    <location>
        <begin position="191"/>
        <end position="211"/>
    </location>
</feature>
<evidence type="ECO:0000256" key="6">
    <source>
        <dbReference type="ARBA" id="ARBA00022703"/>
    </source>
</evidence>
<organism evidence="24 25">
    <name type="scientific">Strongylocentrotus purpuratus</name>
    <name type="common">Purple sea urchin</name>
    <dbReference type="NCBI Taxonomy" id="7668"/>
    <lineage>
        <taxon>Eukaryota</taxon>
        <taxon>Metazoa</taxon>
        <taxon>Echinodermata</taxon>
        <taxon>Eleutherozoa</taxon>
        <taxon>Echinozoa</taxon>
        <taxon>Echinoidea</taxon>
        <taxon>Euechinoidea</taxon>
        <taxon>Echinacea</taxon>
        <taxon>Camarodonta</taxon>
        <taxon>Echinidea</taxon>
        <taxon>Strongylocentrotidae</taxon>
        <taxon>Strongylocentrotus</taxon>
    </lineage>
</organism>
<feature type="transmembrane region" description="Helical" evidence="23">
    <location>
        <begin position="80"/>
        <end position="104"/>
    </location>
</feature>
<name>A0A7M7LPL4_STRPU</name>
<evidence type="ECO:0000256" key="21">
    <source>
        <dbReference type="RuleBase" id="RU362091"/>
    </source>
</evidence>
<comment type="catalytic activity">
    <reaction evidence="15">
        <text>1D-chiro-inositol(out) + 2 Na(+)(out) = 1D-chiro-inositol(in) + 2 Na(+)(in)</text>
        <dbReference type="Rhea" id="RHEA:73315"/>
        <dbReference type="ChEBI" id="CHEBI:27372"/>
        <dbReference type="ChEBI" id="CHEBI:29101"/>
    </reaction>
</comment>
<dbReference type="GO" id="GO:0016324">
    <property type="term" value="C:apical plasma membrane"/>
    <property type="evidence" value="ECO:0007669"/>
    <property type="project" value="UniProtKB-SubCell"/>
</dbReference>
<dbReference type="InParanoid" id="A0A7M7LPL4"/>
<comment type="subcellular location">
    <subcellularLocation>
        <location evidence="1">Apical cell membrane</location>
        <topology evidence="1">Multi-pass membrane protein</topology>
    </subcellularLocation>
</comment>
<dbReference type="GO" id="GO:0006915">
    <property type="term" value="P:apoptotic process"/>
    <property type="evidence" value="ECO:0007669"/>
    <property type="project" value="UniProtKB-KW"/>
</dbReference>
<accession>A0A7M7LPL4</accession>
<dbReference type="KEGG" id="spu:592979"/>
<dbReference type="Pfam" id="PF00474">
    <property type="entry name" value="SSF"/>
    <property type="match status" value="1"/>
</dbReference>
<keyword evidence="7" id="KW-0769">Symport</keyword>
<comment type="similarity">
    <text evidence="2 21">Belongs to the sodium:solute symporter (SSF) (TC 2.A.21) family.</text>
</comment>
<comment type="catalytic activity">
    <reaction evidence="16">
        <text>D-xylose(out) + 2 Na(+)(out) = D-xylose(in) + 2 Na(+)(in)</text>
        <dbReference type="Rhea" id="RHEA:73367"/>
        <dbReference type="ChEBI" id="CHEBI:29101"/>
        <dbReference type="ChEBI" id="CHEBI:53455"/>
    </reaction>
</comment>
<feature type="transmembrane region" description="Helical" evidence="23">
    <location>
        <begin position="409"/>
        <end position="428"/>
    </location>
</feature>
<evidence type="ECO:0000313" key="24">
    <source>
        <dbReference type="EnsemblMetazoa" id="XP_003728937"/>
    </source>
</evidence>
<dbReference type="GO" id="GO:0005412">
    <property type="term" value="F:D-glucose:sodium symporter activity"/>
    <property type="evidence" value="ECO:0000318"/>
    <property type="project" value="GO_Central"/>
</dbReference>
<dbReference type="PANTHER" id="PTHR11819:SF171">
    <property type="entry name" value="SODIUM_MYO-INOSITOL COTRANSPORTER 2"/>
    <property type="match status" value="1"/>
</dbReference>
<comment type="catalytic activity">
    <reaction evidence="13">
        <text>myo-inositol(out) + 2 Na(+)(out) = myo-inositol(in) + 2 Na(+)(in)</text>
        <dbReference type="Rhea" id="RHEA:72987"/>
        <dbReference type="ChEBI" id="CHEBI:17268"/>
        <dbReference type="ChEBI" id="CHEBI:29101"/>
    </reaction>
</comment>
<dbReference type="OMA" id="FIQLAFN"/>
<evidence type="ECO:0000256" key="9">
    <source>
        <dbReference type="ARBA" id="ARBA00023053"/>
    </source>
</evidence>
<evidence type="ECO:0000256" key="14">
    <source>
        <dbReference type="ARBA" id="ARBA00036672"/>
    </source>
</evidence>
<dbReference type="Gene3D" id="1.20.1730.10">
    <property type="entry name" value="Sodium/glucose cotransporter"/>
    <property type="match status" value="1"/>
</dbReference>
<dbReference type="PROSITE" id="PS00457">
    <property type="entry name" value="NA_SOLUT_SYMP_2"/>
    <property type="match status" value="1"/>
</dbReference>
<dbReference type="GeneID" id="592979"/>
<keyword evidence="10" id="KW-0406">Ion transport</keyword>
<keyword evidence="4" id="KW-1003">Cell membrane</keyword>
<feature type="transmembrane region" description="Helical" evidence="23">
    <location>
        <begin position="362"/>
        <end position="388"/>
    </location>
</feature>
<dbReference type="PANTHER" id="PTHR11819">
    <property type="entry name" value="SOLUTE CARRIER FAMILY 5"/>
    <property type="match status" value="1"/>
</dbReference>
<protein>
    <recommendedName>
        <fullName evidence="17">Sodium/myo-inositol cotransporter 2</fullName>
    </recommendedName>
    <alternativeName>
        <fullName evidence="19">Sodium/myo-inositol transporter 2</fullName>
    </alternativeName>
    <alternativeName>
        <fullName evidence="18">Solute carrier family 5 member 11</fullName>
    </alternativeName>
</protein>
<evidence type="ECO:0000256" key="5">
    <source>
        <dbReference type="ARBA" id="ARBA00022692"/>
    </source>
</evidence>